<dbReference type="KEGG" id="vpd:VAPA_2c03600"/>
<feature type="chain" id="PRO_5004586171" evidence="1">
    <location>
        <begin position="42"/>
        <end position="232"/>
    </location>
</feature>
<dbReference type="InterPro" id="IPR011990">
    <property type="entry name" value="TPR-like_helical_dom_sf"/>
</dbReference>
<name>T1XK28_VARPD</name>
<dbReference type="AlphaFoldDB" id="T1XK28"/>
<dbReference type="PROSITE" id="PS51318">
    <property type="entry name" value="TAT"/>
    <property type="match status" value="1"/>
</dbReference>
<dbReference type="InterPro" id="IPR019734">
    <property type="entry name" value="TPR_rpt"/>
</dbReference>
<dbReference type="SUPFAM" id="SSF48452">
    <property type="entry name" value="TPR-like"/>
    <property type="match status" value="1"/>
</dbReference>
<proteinExistence type="predicted"/>
<organism evidence="2 3">
    <name type="scientific">Variovorax paradoxus B4</name>
    <dbReference type="NCBI Taxonomy" id="1246301"/>
    <lineage>
        <taxon>Bacteria</taxon>
        <taxon>Pseudomonadati</taxon>
        <taxon>Pseudomonadota</taxon>
        <taxon>Betaproteobacteria</taxon>
        <taxon>Burkholderiales</taxon>
        <taxon>Comamonadaceae</taxon>
        <taxon>Variovorax</taxon>
    </lineage>
</organism>
<dbReference type="Pfam" id="PF13181">
    <property type="entry name" value="TPR_8"/>
    <property type="match status" value="1"/>
</dbReference>
<dbReference type="HOGENOM" id="CLU_094914_0_0_4"/>
<dbReference type="InterPro" id="IPR006311">
    <property type="entry name" value="TAT_signal"/>
</dbReference>
<feature type="signal peptide" evidence="1">
    <location>
        <begin position="1"/>
        <end position="41"/>
    </location>
</feature>
<keyword evidence="1" id="KW-0732">Signal</keyword>
<dbReference type="EMBL" id="CP003912">
    <property type="protein sequence ID" value="AGU52921.1"/>
    <property type="molecule type" value="Genomic_DNA"/>
</dbReference>
<reference evidence="2 3" key="1">
    <citation type="submission" date="2012-10" db="EMBL/GenBank/DDBJ databases">
        <title>Genome sequence of Variovorax paradoxus B4.</title>
        <authorList>
            <person name="Schuldes J."/>
            <person name="Brandt U."/>
            <person name="Hiessl S."/>
            <person name="Wuebbeler J.H."/>
            <person name="Thuermer A."/>
            <person name="Steinbuechel A."/>
            <person name="Daniel R."/>
        </authorList>
    </citation>
    <scope>NUCLEOTIDE SEQUENCE [LARGE SCALE GENOMIC DNA]</scope>
    <source>
        <strain evidence="2 3">B4</strain>
    </source>
</reference>
<evidence type="ECO:0000256" key="1">
    <source>
        <dbReference type="SAM" id="SignalP"/>
    </source>
</evidence>
<dbReference type="PATRIC" id="fig|1246301.3.peg.5881"/>
<evidence type="ECO:0000313" key="3">
    <source>
        <dbReference type="Proteomes" id="UP000016223"/>
    </source>
</evidence>
<dbReference type="Proteomes" id="UP000016223">
    <property type="component" value="Chromosome 2"/>
</dbReference>
<gene>
    <name evidence="2" type="ORF">VAPA_2c03600</name>
</gene>
<accession>T1XK28</accession>
<dbReference type="Gene3D" id="1.25.40.10">
    <property type="entry name" value="Tetratricopeptide repeat domain"/>
    <property type="match status" value="1"/>
</dbReference>
<protein>
    <submittedName>
        <fullName evidence="2">TRP repeat-containing protein</fullName>
    </submittedName>
</protein>
<sequence>MTPTASRFSSSPMPATVQRRWLIGIAAAAALGAALPRAAFAAGVDDAVVELQHDWEAIRYQTPAAEREKRFEALAAKARKVSETYPGRAEPLVWEGIIVSSWAGEKGGLGALGLVKQAKALYEAAIAIDGNALDGSAYNSLGVLYYKVPGWPVGFGDKAKAKELLQKALSLNPKGIDPNFFYGEYLVEVRQPDQAVAYLERALQAPPRPGRQVADSGRRDEARLLLEKAKAR</sequence>
<evidence type="ECO:0000313" key="2">
    <source>
        <dbReference type="EMBL" id="AGU52921.1"/>
    </source>
</evidence>